<feature type="compositionally biased region" description="Low complexity" evidence="6">
    <location>
        <begin position="340"/>
        <end position="372"/>
    </location>
</feature>
<reference evidence="9 10" key="1">
    <citation type="submission" date="2020-03" db="EMBL/GenBank/DDBJ databases">
        <title>Genomic Encyclopedia of Type Strains, Phase III (KMG-III): the genomes of soil and plant-associated and newly described type strains.</title>
        <authorList>
            <person name="Whitman W."/>
        </authorList>
    </citation>
    <scope>NUCLEOTIDE SEQUENCE [LARGE SCALE GENOMIC DNA]</scope>
    <source>
        <strain evidence="9 10">CECT 4207</strain>
    </source>
</reference>
<keyword evidence="7" id="KW-1133">Transmembrane helix</keyword>
<evidence type="ECO:0000256" key="2">
    <source>
        <dbReference type="ARBA" id="ARBA00022512"/>
    </source>
</evidence>
<feature type="domain" description="SDR-like Ig" evidence="8">
    <location>
        <begin position="54"/>
        <end position="137"/>
    </location>
</feature>
<feature type="compositionally biased region" description="Low complexity" evidence="6">
    <location>
        <begin position="321"/>
        <end position="332"/>
    </location>
</feature>
<feature type="transmembrane region" description="Helical" evidence="7">
    <location>
        <begin position="406"/>
        <end position="424"/>
    </location>
</feature>
<dbReference type="Pfam" id="PF17961">
    <property type="entry name" value="Big_8"/>
    <property type="match status" value="1"/>
</dbReference>
<dbReference type="InterPro" id="IPR041171">
    <property type="entry name" value="SDR_Ig"/>
</dbReference>
<comment type="caution">
    <text evidence="9">The sequence shown here is derived from an EMBL/GenBank/DDBJ whole genome shotgun (WGS) entry which is preliminary data.</text>
</comment>
<dbReference type="EMBL" id="JAAOZD010000003">
    <property type="protein sequence ID" value="NIJ01304.1"/>
    <property type="molecule type" value="Genomic_DNA"/>
</dbReference>
<evidence type="ECO:0000259" key="8">
    <source>
        <dbReference type="Pfam" id="PF17961"/>
    </source>
</evidence>
<keyword evidence="7" id="KW-0472">Membrane</keyword>
<sequence>MKKHHQLRTLSWTAAILAVFMTLLGLGLTAVPASAASIPGARISITTESTVTSQWDQVDLSCQWSVPNNSLAGDTFTLQLPAELRWFGSKSFDLKNPDGIAVATGMADDSGSVVFTLTDFVTAHPLDIGGTCHFTTQYSVDPGTAGHEELSFTVGSSVVRVPVSVSPCVADCGPSVPTSPGKAMWWVDSSQSELESIIYMPPMASESNDVTVTDSPSQGMVIDCSRVTPRVGRVLNSIGNIAEPYDNELYPARVDCTPGKLTVVWTGLPENEHVELFVVTQVVDPAMDTYTNTGIVEIAGQESAVGAETRRTDASGTGNGSPTATPSQTPSPSQTPTPSPAATSATPEPTATTSSPTPVPSSSPTAATVEPSPTGPGGSEPSVNVPESEADGPSAPLANTGLADSGFVFMAAALLACGSLLAFYGSRRAKRRAH</sequence>
<evidence type="ECO:0000256" key="5">
    <source>
        <dbReference type="ARBA" id="ARBA00023088"/>
    </source>
</evidence>
<evidence type="ECO:0000313" key="10">
    <source>
        <dbReference type="Proteomes" id="UP000802392"/>
    </source>
</evidence>
<gene>
    <name evidence="9" type="ORF">FHR86_001625</name>
</gene>
<dbReference type="Gene3D" id="2.60.40.1280">
    <property type="match status" value="1"/>
</dbReference>
<keyword evidence="4" id="KW-0732">Signal</keyword>
<keyword evidence="3" id="KW-0964">Secreted</keyword>
<evidence type="ECO:0000313" key="9">
    <source>
        <dbReference type="EMBL" id="NIJ01304.1"/>
    </source>
</evidence>
<evidence type="ECO:0000256" key="1">
    <source>
        <dbReference type="ARBA" id="ARBA00004168"/>
    </source>
</evidence>
<organism evidence="9 10">
    <name type="scientific">Paenarthrobacter ilicis</name>
    <dbReference type="NCBI Taxonomy" id="43665"/>
    <lineage>
        <taxon>Bacteria</taxon>
        <taxon>Bacillati</taxon>
        <taxon>Actinomycetota</taxon>
        <taxon>Actinomycetes</taxon>
        <taxon>Micrococcales</taxon>
        <taxon>Micrococcaceae</taxon>
        <taxon>Paenarthrobacter</taxon>
    </lineage>
</organism>
<dbReference type="Proteomes" id="UP000802392">
    <property type="component" value="Unassembled WGS sequence"/>
</dbReference>
<proteinExistence type="predicted"/>
<dbReference type="SUPFAM" id="SSF49401">
    <property type="entry name" value="Bacterial adhesins"/>
    <property type="match status" value="1"/>
</dbReference>
<accession>A0ABX0TFL0</accession>
<evidence type="ECO:0000256" key="3">
    <source>
        <dbReference type="ARBA" id="ARBA00022525"/>
    </source>
</evidence>
<feature type="region of interest" description="Disordered" evidence="6">
    <location>
        <begin position="301"/>
        <end position="397"/>
    </location>
</feature>
<evidence type="ECO:0000256" key="7">
    <source>
        <dbReference type="SAM" id="Phobius"/>
    </source>
</evidence>
<name>A0ABX0TFL0_9MICC</name>
<dbReference type="InterPro" id="IPR011252">
    <property type="entry name" value="Fibrogen-bd_dom1"/>
</dbReference>
<evidence type="ECO:0000256" key="6">
    <source>
        <dbReference type="SAM" id="MobiDB-lite"/>
    </source>
</evidence>
<keyword evidence="5" id="KW-0572">Peptidoglycan-anchor</keyword>
<dbReference type="RefSeq" id="WP_167265074.1">
    <property type="nucleotide sequence ID" value="NZ_BAAAVO010000013.1"/>
</dbReference>
<protein>
    <recommendedName>
        <fullName evidence="8">SDR-like Ig domain-containing protein</fullName>
    </recommendedName>
</protein>
<comment type="subcellular location">
    <subcellularLocation>
        <location evidence="1">Secreted</location>
        <location evidence="1">Cell wall</location>
        <topology evidence="1">Peptidoglycan-anchor</topology>
    </subcellularLocation>
</comment>
<dbReference type="InterPro" id="IPR008966">
    <property type="entry name" value="Adhesion_dom_sf"/>
</dbReference>
<keyword evidence="10" id="KW-1185">Reference proteome</keyword>
<evidence type="ECO:0000256" key="4">
    <source>
        <dbReference type="ARBA" id="ARBA00022729"/>
    </source>
</evidence>
<keyword evidence="7" id="KW-0812">Transmembrane</keyword>
<keyword evidence="2" id="KW-0134">Cell wall</keyword>